<sequence length="591" mass="69575">MKKLYIFFQRKRVLKNLLAILTLFLIVIGVFYLLKPVKNEKLTNRKTNKKEIRKILAKADFFFENYKEDISYYYYNKAQLLCDTKVDYIDYVYAITCMASIESGQGDFITSELLLTKTLPYLKIIKKPRFAANVYEQFADNYYYTYDYSNALFYQRKALHLKTSTYRKIVVLNSMCLNFIKQKKYKLSEKILLSLLRIKPEYTEIKELNETEYARILDNLGICYIEQGKPESLRCFQKSLAINLEFKNYNALTYNYKHLSEYYQKTDPVIAKYYGQKAYDLAKQLKNTKNKIQSLDLIIRSSEGNDLKKYTQLFISLVDSANEAKLKAKNQFARIKYDSKQDRFENLQLKDQKAKNELQLERQKKRNLVSYIIILCTTGLSLLLYFYLTLKGRKEKNNEILKSEMRISKKLHDELANDVYETLSFAQRKDLEHLENKEHFINNLDILYSKTRKISKENSSIATNEFYQIALKEMISEFQTTDVNILLNGLDSVFWNQIDKNKKITLYRVLQELFLNMKKHSNATLVSTIFKVTKNNLSVIYTDNGVGISDNALIFKNGLQNVESRIKTINGTITFDKNSKKGFRLSFSFPL</sequence>
<keyword evidence="7" id="KW-0472">Membrane</keyword>
<comment type="caution">
    <text evidence="9">The sequence shown here is derived from an EMBL/GenBank/DDBJ whole genome shotgun (WGS) entry which is preliminary data.</text>
</comment>
<dbReference type="EMBL" id="FRBX01000004">
    <property type="protein sequence ID" value="SHM86163.1"/>
    <property type="molecule type" value="Genomic_DNA"/>
</dbReference>
<dbReference type="InterPro" id="IPR003594">
    <property type="entry name" value="HATPase_dom"/>
</dbReference>
<name>A0ABY1J6H7_9FLAO</name>
<dbReference type="Proteomes" id="UP000184216">
    <property type="component" value="Unassembled WGS sequence"/>
</dbReference>
<dbReference type="Pfam" id="PF02518">
    <property type="entry name" value="HATPase_c"/>
    <property type="match status" value="1"/>
</dbReference>
<dbReference type="EC" id="2.7.13.3" evidence="2"/>
<evidence type="ECO:0000256" key="3">
    <source>
        <dbReference type="ARBA" id="ARBA00022679"/>
    </source>
</evidence>
<dbReference type="InterPro" id="IPR011990">
    <property type="entry name" value="TPR-like_helical_dom_sf"/>
</dbReference>
<dbReference type="SUPFAM" id="SSF48452">
    <property type="entry name" value="TPR-like"/>
    <property type="match status" value="1"/>
</dbReference>
<evidence type="ECO:0000313" key="10">
    <source>
        <dbReference type="Proteomes" id="UP000184216"/>
    </source>
</evidence>
<reference evidence="9 10" key="1">
    <citation type="submission" date="2016-11" db="EMBL/GenBank/DDBJ databases">
        <authorList>
            <person name="Varghese N."/>
            <person name="Submissions S."/>
        </authorList>
    </citation>
    <scope>NUCLEOTIDE SEQUENCE [LARGE SCALE GENOMIC DNA]</scope>
    <source>
        <strain evidence="9 10">DSM 6368</strain>
    </source>
</reference>
<dbReference type="Gene3D" id="3.30.565.10">
    <property type="entry name" value="Histidine kinase-like ATPase, C-terminal domain"/>
    <property type="match status" value="1"/>
</dbReference>
<feature type="domain" description="Histidine kinase/HSP90-like ATPase" evidence="8">
    <location>
        <begin position="503"/>
        <end position="591"/>
    </location>
</feature>
<feature type="coiled-coil region" evidence="6">
    <location>
        <begin position="337"/>
        <end position="366"/>
    </location>
</feature>
<dbReference type="SUPFAM" id="SSF55874">
    <property type="entry name" value="ATPase domain of HSP90 chaperone/DNA topoisomerase II/histidine kinase"/>
    <property type="match status" value="1"/>
</dbReference>
<accession>A0ABY1J6H7</accession>
<protein>
    <recommendedName>
        <fullName evidence="2">histidine kinase</fullName>
        <ecNumber evidence="2">2.7.13.3</ecNumber>
    </recommendedName>
</protein>
<dbReference type="Gene3D" id="1.25.40.10">
    <property type="entry name" value="Tetratricopeptide repeat domain"/>
    <property type="match status" value="1"/>
</dbReference>
<evidence type="ECO:0000256" key="1">
    <source>
        <dbReference type="ARBA" id="ARBA00000085"/>
    </source>
</evidence>
<comment type="catalytic activity">
    <reaction evidence="1">
        <text>ATP + protein L-histidine = ADP + protein N-phospho-L-histidine.</text>
        <dbReference type="EC" id="2.7.13.3"/>
    </reaction>
</comment>
<evidence type="ECO:0000259" key="8">
    <source>
        <dbReference type="Pfam" id="PF02518"/>
    </source>
</evidence>
<evidence type="ECO:0000256" key="6">
    <source>
        <dbReference type="SAM" id="Coils"/>
    </source>
</evidence>
<evidence type="ECO:0000256" key="7">
    <source>
        <dbReference type="SAM" id="Phobius"/>
    </source>
</evidence>
<organism evidence="9 10">
    <name type="scientific">Flavobacterium pectinovorum</name>
    <dbReference type="NCBI Taxonomy" id="29533"/>
    <lineage>
        <taxon>Bacteria</taxon>
        <taxon>Pseudomonadati</taxon>
        <taxon>Bacteroidota</taxon>
        <taxon>Flavobacteriia</taxon>
        <taxon>Flavobacteriales</taxon>
        <taxon>Flavobacteriaceae</taxon>
        <taxon>Flavobacterium</taxon>
    </lineage>
</organism>
<keyword evidence="3" id="KW-0808">Transferase</keyword>
<feature type="transmembrane region" description="Helical" evidence="7">
    <location>
        <begin position="368"/>
        <end position="388"/>
    </location>
</feature>
<dbReference type="InterPro" id="IPR036890">
    <property type="entry name" value="HATPase_C_sf"/>
</dbReference>
<keyword evidence="7" id="KW-0812">Transmembrane</keyword>
<dbReference type="PANTHER" id="PTHR24421:SF10">
    <property type="entry name" value="NITRATE_NITRITE SENSOR PROTEIN NARQ"/>
    <property type="match status" value="1"/>
</dbReference>
<keyword evidence="4" id="KW-0418">Kinase</keyword>
<evidence type="ECO:0000313" key="9">
    <source>
        <dbReference type="EMBL" id="SHM86163.1"/>
    </source>
</evidence>
<feature type="transmembrane region" description="Helical" evidence="7">
    <location>
        <begin position="12"/>
        <end position="34"/>
    </location>
</feature>
<gene>
    <name evidence="9" type="ORF">SAMN05444387_3444</name>
</gene>
<evidence type="ECO:0000256" key="4">
    <source>
        <dbReference type="ARBA" id="ARBA00022777"/>
    </source>
</evidence>
<evidence type="ECO:0000256" key="2">
    <source>
        <dbReference type="ARBA" id="ARBA00012438"/>
    </source>
</evidence>
<keyword evidence="10" id="KW-1185">Reference proteome</keyword>
<dbReference type="RefSeq" id="WP_084540274.1">
    <property type="nucleotide sequence ID" value="NZ_FRBX01000004.1"/>
</dbReference>
<dbReference type="PANTHER" id="PTHR24421">
    <property type="entry name" value="NITRATE/NITRITE SENSOR PROTEIN NARX-RELATED"/>
    <property type="match status" value="1"/>
</dbReference>
<keyword evidence="6" id="KW-0175">Coiled coil</keyword>
<keyword evidence="7" id="KW-1133">Transmembrane helix</keyword>
<evidence type="ECO:0000256" key="5">
    <source>
        <dbReference type="ARBA" id="ARBA00023012"/>
    </source>
</evidence>
<proteinExistence type="predicted"/>
<dbReference type="InterPro" id="IPR050482">
    <property type="entry name" value="Sensor_HK_TwoCompSys"/>
</dbReference>
<keyword evidence="5" id="KW-0902">Two-component regulatory system</keyword>